<proteinExistence type="inferred from homology"/>
<comment type="function">
    <text evidence="7 8">Presumably involved in the processing and regular turnover of intracellular proteins. Catalyzes the removal of unsubstituted N-terminal amino acids from various peptides.</text>
</comment>
<comment type="catalytic activity">
    <reaction evidence="2 8">
        <text>Release of an N-terminal amino acid, preferentially leucine, but not glutamic or aspartic acids.</text>
        <dbReference type="EC" id="3.4.11.10"/>
    </reaction>
</comment>
<protein>
    <recommendedName>
        <fullName evidence="8">Probable cytosol aminopeptidase</fullName>
        <ecNumber evidence="8">3.4.11.1</ecNumber>
    </recommendedName>
    <alternativeName>
        <fullName evidence="8">Leucine aminopeptidase</fullName>
        <shortName evidence="8">LAP</shortName>
        <ecNumber evidence="8">3.4.11.10</ecNumber>
    </alternativeName>
    <alternativeName>
        <fullName evidence="8">Leucyl aminopeptidase</fullName>
    </alternativeName>
</protein>
<keyword evidence="12" id="KW-1185">Reference proteome</keyword>
<feature type="region of interest" description="Disordered" evidence="9">
    <location>
        <begin position="530"/>
        <end position="555"/>
    </location>
</feature>
<dbReference type="PANTHER" id="PTHR11963:SF23">
    <property type="entry name" value="CYTOSOL AMINOPEPTIDASE"/>
    <property type="match status" value="1"/>
</dbReference>
<dbReference type="PANTHER" id="PTHR11963">
    <property type="entry name" value="LEUCINE AMINOPEPTIDASE-RELATED"/>
    <property type="match status" value="1"/>
</dbReference>
<evidence type="ECO:0000256" key="8">
    <source>
        <dbReference type="HAMAP-Rule" id="MF_00181"/>
    </source>
</evidence>
<comment type="similarity">
    <text evidence="3 8">Belongs to the peptidase M17 family.</text>
</comment>
<comment type="subcellular location">
    <subcellularLocation>
        <location evidence="8">Cytoplasm</location>
    </subcellularLocation>
</comment>
<feature type="binding site" evidence="8">
    <location>
        <position position="295"/>
    </location>
    <ligand>
        <name>Mn(2+)</name>
        <dbReference type="ChEBI" id="CHEBI:29035"/>
        <label>1</label>
    </ligand>
</feature>
<evidence type="ECO:0000259" key="10">
    <source>
        <dbReference type="PROSITE" id="PS00631"/>
    </source>
</evidence>
<dbReference type="HAMAP" id="MF_00181">
    <property type="entry name" value="Cytosol_peptidase_M17"/>
    <property type="match status" value="1"/>
</dbReference>
<evidence type="ECO:0000313" key="12">
    <source>
        <dbReference type="Proteomes" id="UP000693892"/>
    </source>
</evidence>
<dbReference type="CDD" id="cd00433">
    <property type="entry name" value="Peptidase_M17"/>
    <property type="match status" value="1"/>
</dbReference>
<dbReference type="GO" id="GO:0005737">
    <property type="term" value="C:cytoplasm"/>
    <property type="evidence" value="ECO:0007669"/>
    <property type="project" value="UniProtKB-SubCell"/>
</dbReference>
<dbReference type="InterPro" id="IPR011356">
    <property type="entry name" value="Leucine_aapep/pepB"/>
</dbReference>
<dbReference type="InterPro" id="IPR008283">
    <property type="entry name" value="Peptidase_M17_N"/>
</dbReference>
<sequence length="555" mass="56531">MTVAIDPDFNPVPSLSREVTVTVANSAEPAVLAVFVPAEGELPDGLPDGIDRDALAAAGFTGKAGQTLLLPGAPLRVLVGTAAGIRTAAELRDAVAAFTRAARESAELAVELGDATAALDPALAAQVATEGAILARYRYDALLGEPKTVPLERLTLVVGGAAAAGSDDAADAAEADLAEAAELGAERGLILARTAALARDLGNTPPRHLTAAKFAEIAERTGPDYGLEVEVFGREQLAELDLGGLLGVNAGSTDEPRMIKLRYTPADAGSAPGDGDGAGAGTPHLALVGKGITFDSGGISLKPAGSMQGMKFDMMGAAAVFAAMTALRELGATAAVTGWLMCTDNMPSGSSTKVGDVLTIRGGTTVEVKNTDAEGRLVMADGLVLATEEERRPDAIVDIATLTGNAMAALGLGTAAVLANHDEVATQLQQAADATDERIWRLPLDHRYREQLKSDVADLSNIGGQYAGAITAALFLNEFVDGLPWGHLDIAPTMQSERDELWRSTGATGFGARLLAEFALDFTAPVAEANGDADADAGGSAGAVGDTAGDTADAE</sequence>
<dbReference type="Pfam" id="PF02789">
    <property type="entry name" value="Peptidase_M17_N"/>
    <property type="match status" value="1"/>
</dbReference>
<dbReference type="EC" id="3.4.11.10" evidence="8"/>
<feature type="binding site" evidence="8">
    <location>
        <position position="374"/>
    </location>
    <ligand>
        <name>Mn(2+)</name>
        <dbReference type="ChEBI" id="CHEBI:29035"/>
        <label>1</label>
    </ligand>
</feature>
<feature type="binding site" evidence="8">
    <location>
        <position position="372"/>
    </location>
    <ligand>
        <name>Mn(2+)</name>
        <dbReference type="ChEBI" id="CHEBI:29035"/>
        <label>1</label>
    </ligand>
</feature>
<comment type="catalytic activity">
    <reaction evidence="1 8">
        <text>Release of an N-terminal amino acid, Xaa-|-Yaa-, in which Xaa is preferably Leu, but may be other amino acids including Pro although not Arg or Lys, and Yaa may be Pro. Amino acid amides and methyl esters are also readily hydrolyzed, but rates on arylamides are exceedingly low.</text>
        <dbReference type="EC" id="3.4.11.1"/>
    </reaction>
</comment>
<feature type="binding site" evidence="8">
    <location>
        <position position="313"/>
    </location>
    <ligand>
        <name>Mn(2+)</name>
        <dbReference type="ChEBI" id="CHEBI:29035"/>
        <label>2</label>
    </ligand>
</feature>
<keyword evidence="4 8" id="KW-0031">Aminopeptidase</keyword>
<feature type="domain" description="Cytosol aminopeptidase" evidence="10">
    <location>
        <begin position="370"/>
        <end position="377"/>
    </location>
</feature>
<dbReference type="InterPro" id="IPR023042">
    <property type="entry name" value="Peptidase_M17_leu_NH2_pept"/>
</dbReference>
<dbReference type="GO" id="GO:0030145">
    <property type="term" value="F:manganese ion binding"/>
    <property type="evidence" value="ECO:0007669"/>
    <property type="project" value="UniProtKB-UniRule"/>
</dbReference>
<gene>
    <name evidence="8 11" type="primary">pepA</name>
    <name evidence="11" type="ORF">LEUCIP111803_02329</name>
</gene>
<dbReference type="PROSITE" id="PS00631">
    <property type="entry name" value="CYTOSOL_AP"/>
    <property type="match status" value="1"/>
</dbReference>
<evidence type="ECO:0000256" key="6">
    <source>
        <dbReference type="ARBA" id="ARBA00022801"/>
    </source>
</evidence>
<feature type="active site" evidence="8">
    <location>
        <position position="302"/>
    </location>
</feature>
<organism evidence="11 12">
    <name type="scientific">Leucobacter soli</name>
    <dbReference type="NCBI Taxonomy" id="2812850"/>
    <lineage>
        <taxon>Bacteria</taxon>
        <taxon>Bacillati</taxon>
        <taxon>Actinomycetota</taxon>
        <taxon>Actinomycetes</taxon>
        <taxon>Micrococcales</taxon>
        <taxon>Microbacteriaceae</taxon>
        <taxon>Leucobacter</taxon>
    </lineage>
</organism>
<evidence type="ECO:0000256" key="2">
    <source>
        <dbReference type="ARBA" id="ARBA00000967"/>
    </source>
</evidence>
<feature type="active site" evidence="8">
    <location>
        <position position="376"/>
    </location>
</feature>
<evidence type="ECO:0000256" key="3">
    <source>
        <dbReference type="ARBA" id="ARBA00009528"/>
    </source>
</evidence>
<dbReference type="EMBL" id="CAJVAP010000034">
    <property type="protein sequence ID" value="CAG7619906.1"/>
    <property type="molecule type" value="Genomic_DNA"/>
</dbReference>
<feature type="binding site" evidence="8">
    <location>
        <position position="295"/>
    </location>
    <ligand>
        <name>Mn(2+)</name>
        <dbReference type="ChEBI" id="CHEBI:29035"/>
        <label>2</label>
    </ligand>
</feature>
<name>A0A916NQ31_9MICO</name>
<keyword evidence="6 8" id="KW-0378">Hydrolase</keyword>
<feature type="binding site" evidence="8">
    <location>
        <position position="290"/>
    </location>
    <ligand>
        <name>Mn(2+)</name>
        <dbReference type="ChEBI" id="CHEBI:29035"/>
        <label>2</label>
    </ligand>
</feature>
<comment type="caution">
    <text evidence="11">The sequence shown here is derived from an EMBL/GenBank/DDBJ whole genome shotgun (WGS) entry which is preliminary data.</text>
</comment>
<comment type="cofactor">
    <cofactor evidence="8">
        <name>Mn(2+)</name>
        <dbReference type="ChEBI" id="CHEBI:29035"/>
    </cofactor>
    <text evidence="8">Binds 2 manganese ions per subunit.</text>
</comment>
<dbReference type="GO" id="GO:0070006">
    <property type="term" value="F:metalloaminopeptidase activity"/>
    <property type="evidence" value="ECO:0007669"/>
    <property type="project" value="InterPro"/>
</dbReference>
<evidence type="ECO:0000256" key="1">
    <source>
        <dbReference type="ARBA" id="ARBA00000135"/>
    </source>
</evidence>
<reference evidence="11" key="1">
    <citation type="submission" date="2021-06" db="EMBL/GenBank/DDBJ databases">
        <authorList>
            <person name="Criscuolo A."/>
        </authorList>
    </citation>
    <scope>NUCLEOTIDE SEQUENCE</scope>
    <source>
        <strain evidence="11">CIP111803</strain>
    </source>
</reference>
<dbReference type="InterPro" id="IPR000819">
    <property type="entry name" value="Peptidase_M17_C"/>
</dbReference>
<dbReference type="RefSeq" id="WP_218116253.1">
    <property type="nucleotide sequence ID" value="NZ_CAJVAP010000034.1"/>
</dbReference>
<keyword evidence="8" id="KW-0464">Manganese</keyword>
<evidence type="ECO:0000313" key="11">
    <source>
        <dbReference type="EMBL" id="CAG7619906.1"/>
    </source>
</evidence>
<dbReference type="GO" id="GO:0006508">
    <property type="term" value="P:proteolysis"/>
    <property type="evidence" value="ECO:0007669"/>
    <property type="project" value="UniProtKB-KW"/>
</dbReference>
<accession>A0A916NQ31</accession>
<evidence type="ECO:0000256" key="5">
    <source>
        <dbReference type="ARBA" id="ARBA00022670"/>
    </source>
</evidence>
<evidence type="ECO:0000256" key="7">
    <source>
        <dbReference type="ARBA" id="ARBA00049972"/>
    </source>
</evidence>
<keyword evidence="8" id="KW-0963">Cytoplasm</keyword>
<dbReference type="Proteomes" id="UP000693892">
    <property type="component" value="Unassembled WGS sequence"/>
</dbReference>
<keyword evidence="5 8" id="KW-0645">Protease</keyword>
<evidence type="ECO:0000256" key="4">
    <source>
        <dbReference type="ARBA" id="ARBA00022438"/>
    </source>
</evidence>
<evidence type="ECO:0000256" key="9">
    <source>
        <dbReference type="SAM" id="MobiDB-lite"/>
    </source>
</evidence>
<dbReference type="EC" id="3.4.11.1" evidence="8"/>
<keyword evidence="8" id="KW-0479">Metal-binding</keyword>
<dbReference type="Pfam" id="PF00883">
    <property type="entry name" value="Peptidase_M17"/>
    <property type="match status" value="1"/>
</dbReference>
<dbReference type="AlphaFoldDB" id="A0A916NQ31"/>
<feature type="binding site" evidence="8">
    <location>
        <position position="374"/>
    </location>
    <ligand>
        <name>Mn(2+)</name>
        <dbReference type="ChEBI" id="CHEBI:29035"/>
        <label>2</label>
    </ligand>
</feature>